<proteinExistence type="predicted"/>
<sequence length="181" mass="18306">MATEIVAITSGVNVVHARQLAPVAADLTAVERHALVVADPIAVFDASGVAAAIVNAREVAVAMILALDPLCAAFVAVRLEVGESAFTATATFHALRLAFTATTLHLESTLPAAAAMALGALHLHLAATTASATLYLLASAAPTLGLGVATMSSAALVGLGGCRNGHRKCRDTGCKDELPHH</sequence>
<evidence type="ECO:0000313" key="2">
    <source>
        <dbReference type="EMBL" id="QNP45539.1"/>
    </source>
</evidence>
<dbReference type="EMBL" id="CP060782">
    <property type="protein sequence ID" value="QNP45539.1"/>
    <property type="molecule type" value="Genomic_DNA"/>
</dbReference>
<evidence type="ECO:0000313" key="3">
    <source>
        <dbReference type="Proteomes" id="UP000516105"/>
    </source>
</evidence>
<keyword evidence="3" id="KW-1185">Reference proteome</keyword>
<keyword evidence="1" id="KW-1133">Transmembrane helix</keyword>
<gene>
    <name evidence="2" type="ORF">H9L14_13435</name>
</gene>
<reference evidence="2 3" key="1">
    <citation type="submission" date="2020-08" db="EMBL/GenBank/DDBJ databases">
        <title>Genome sequence of Sphingomonas sediminicola KACC 15039T.</title>
        <authorList>
            <person name="Hyun D.-W."/>
            <person name="Bae J.-W."/>
        </authorList>
    </citation>
    <scope>NUCLEOTIDE SEQUENCE [LARGE SCALE GENOMIC DNA]</scope>
    <source>
        <strain evidence="2 3">KACC 15039</strain>
    </source>
</reference>
<dbReference type="RefSeq" id="WP_187708494.1">
    <property type="nucleotide sequence ID" value="NZ_CP060782.1"/>
</dbReference>
<keyword evidence="1" id="KW-0472">Membrane</keyword>
<keyword evidence="1" id="KW-0812">Transmembrane</keyword>
<accession>A0ABX6T805</accession>
<evidence type="ECO:0000256" key="1">
    <source>
        <dbReference type="SAM" id="Phobius"/>
    </source>
</evidence>
<dbReference type="Proteomes" id="UP000516105">
    <property type="component" value="Chromosome"/>
</dbReference>
<protein>
    <submittedName>
        <fullName evidence="2">Uncharacterized protein</fullName>
    </submittedName>
</protein>
<organism evidence="2 3">
    <name type="scientific">Sphingomonas sediminicola</name>
    <dbReference type="NCBI Taxonomy" id="386874"/>
    <lineage>
        <taxon>Bacteria</taxon>
        <taxon>Pseudomonadati</taxon>
        <taxon>Pseudomonadota</taxon>
        <taxon>Alphaproteobacteria</taxon>
        <taxon>Sphingomonadales</taxon>
        <taxon>Sphingomonadaceae</taxon>
        <taxon>Sphingomonas</taxon>
    </lineage>
</organism>
<feature type="transmembrane region" description="Helical" evidence="1">
    <location>
        <begin position="113"/>
        <end position="138"/>
    </location>
</feature>
<name>A0ABX6T805_9SPHN</name>
<feature type="transmembrane region" description="Helical" evidence="1">
    <location>
        <begin position="144"/>
        <end position="162"/>
    </location>
</feature>